<proteinExistence type="predicted"/>
<reference evidence="1 2" key="1">
    <citation type="submission" date="2021-06" db="EMBL/GenBank/DDBJ databases">
        <title>A haploid diamondback moth (Plutella xylostella L.) genome assembly resolves 31 chromosomes and identifies a diamide resistance mutation.</title>
        <authorList>
            <person name="Ward C.M."/>
            <person name="Perry K.D."/>
            <person name="Baker G."/>
            <person name="Powis K."/>
            <person name="Heckel D.G."/>
            <person name="Baxter S.W."/>
        </authorList>
    </citation>
    <scope>NUCLEOTIDE SEQUENCE [LARGE SCALE GENOMIC DNA]</scope>
    <source>
        <strain evidence="1 2">LV</strain>
        <tissue evidence="1">Single pupa</tissue>
    </source>
</reference>
<evidence type="ECO:0000313" key="1">
    <source>
        <dbReference type="EMBL" id="KAG7305264.1"/>
    </source>
</evidence>
<dbReference type="Gene3D" id="1.20.120.70">
    <property type="entry name" value="Tobacco mosaic virus-like, coat protein"/>
    <property type="match status" value="1"/>
</dbReference>
<gene>
    <name evidence="1" type="ORF">JYU34_009309</name>
</gene>
<dbReference type="InterPro" id="IPR036417">
    <property type="entry name" value="TMV-like_coat_sf"/>
</dbReference>
<accession>A0ABQ7QJ58</accession>
<comment type="caution">
    <text evidence="1">The sequence shown here is derived from an EMBL/GenBank/DDBJ whole genome shotgun (WGS) entry which is preliminary data.</text>
</comment>
<dbReference type="Pfam" id="PF00721">
    <property type="entry name" value="TMV_coat"/>
    <property type="match status" value="1"/>
</dbReference>
<organism evidence="1 2">
    <name type="scientific">Plutella xylostella</name>
    <name type="common">Diamondback moth</name>
    <name type="synonym">Plutella maculipennis</name>
    <dbReference type="NCBI Taxonomy" id="51655"/>
    <lineage>
        <taxon>Eukaryota</taxon>
        <taxon>Metazoa</taxon>
        <taxon>Ecdysozoa</taxon>
        <taxon>Arthropoda</taxon>
        <taxon>Hexapoda</taxon>
        <taxon>Insecta</taxon>
        <taxon>Pterygota</taxon>
        <taxon>Neoptera</taxon>
        <taxon>Endopterygota</taxon>
        <taxon>Lepidoptera</taxon>
        <taxon>Glossata</taxon>
        <taxon>Ditrysia</taxon>
        <taxon>Yponomeutoidea</taxon>
        <taxon>Plutellidae</taxon>
        <taxon>Plutella</taxon>
    </lineage>
</organism>
<dbReference type="Proteomes" id="UP000823941">
    <property type="component" value="Chromosome 13"/>
</dbReference>
<name>A0ABQ7QJ58_PLUXY</name>
<evidence type="ECO:0000313" key="2">
    <source>
        <dbReference type="Proteomes" id="UP000823941"/>
    </source>
</evidence>
<dbReference type="InterPro" id="IPR001337">
    <property type="entry name" value="TMV-like_coat"/>
</dbReference>
<sequence length="149" mass="17299">MSNANAGKKCGRYMNWTLDAQLLVVKSNFITVRDLMNLMRRCLTLDMELAEDKAELTTLIRDFMKTRLLFGVKARFPDGLYVDGNAYVDIFSNLLLKIATHQNDRYATLRQAVRDLNTATISYDNVPNKKPKIYHTDLVERELHLQWVE</sequence>
<keyword evidence="2" id="KW-1185">Reference proteome</keyword>
<dbReference type="EMBL" id="JAHIBW010000013">
    <property type="protein sequence ID" value="KAG7305264.1"/>
    <property type="molecule type" value="Genomic_DNA"/>
</dbReference>
<protein>
    <submittedName>
        <fullName evidence="1">Uncharacterized protein</fullName>
    </submittedName>
</protein>